<gene>
    <name evidence="2" type="ORF">SAMN06295933_0410</name>
</gene>
<evidence type="ECO:0000256" key="1">
    <source>
        <dbReference type="SAM" id="SignalP"/>
    </source>
</evidence>
<evidence type="ECO:0000313" key="3">
    <source>
        <dbReference type="Proteomes" id="UP000192906"/>
    </source>
</evidence>
<dbReference type="Proteomes" id="UP000192906">
    <property type="component" value="Unassembled WGS sequence"/>
</dbReference>
<keyword evidence="3" id="KW-1185">Reference proteome</keyword>
<evidence type="ECO:0000313" key="2">
    <source>
        <dbReference type="EMBL" id="SME90865.1"/>
    </source>
</evidence>
<proteinExistence type="predicted"/>
<keyword evidence="1" id="KW-0732">Signal</keyword>
<feature type="signal peptide" evidence="1">
    <location>
        <begin position="1"/>
        <end position="21"/>
    </location>
</feature>
<dbReference type="STRING" id="1519643.SAMN06295933_0410"/>
<dbReference type="EMBL" id="FWZU01000001">
    <property type="protein sequence ID" value="SME90865.1"/>
    <property type="molecule type" value="Genomic_DNA"/>
</dbReference>
<accession>A0A1X7C6F8</accession>
<name>A0A1X7C6F8_9BACT</name>
<evidence type="ECO:0008006" key="4">
    <source>
        <dbReference type="Google" id="ProtNLM"/>
    </source>
</evidence>
<reference evidence="3" key="1">
    <citation type="submission" date="2017-04" db="EMBL/GenBank/DDBJ databases">
        <authorList>
            <person name="Varghese N."/>
            <person name="Submissions S."/>
        </authorList>
    </citation>
    <scope>NUCLEOTIDE SEQUENCE [LARGE SCALE GENOMIC DNA]</scope>
    <source>
        <strain evidence="3">K3S</strain>
    </source>
</reference>
<protein>
    <recommendedName>
        <fullName evidence="4">LPP20 lipoprotein</fullName>
    </recommendedName>
</protein>
<organism evidence="2 3">
    <name type="scientific">Desulfovibrio gilichinskyi</name>
    <dbReference type="NCBI Taxonomy" id="1519643"/>
    <lineage>
        <taxon>Bacteria</taxon>
        <taxon>Pseudomonadati</taxon>
        <taxon>Thermodesulfobacteriota</taxon>
        <taxon>Desulfovibrionia</taxon>
        <taxon>Desulfovibrionales</taxon>
        <taxon>Desulfovibrionaceae</taxon>
        <taxon>Desulfovibrio</taxon>
    </lineage>
</organism>
<dbReference type="AlphaFoldDB" id="A0A1X7C6F8"/>
<dbReference type="OrthoDB" id="9813452at2"/>
<feature type="chain" id="PRO_5012755906" description="LPP20 lipoprotein" evidence="1">
    <location>
        <begin position="22"/>
        <end position="342"/>
    </location>
</feature>
<dbReference type="RefSeq" id="WP_085097562.1">
    <property type="nucleotide sequence ID" value="NZ_FWZU01000001.1"/>
</dbReference>
<sequence>MRLYSFLAFLFLLLAPHALYAGGISNEQGYVVETSGSSINWGSGLISASAEILPMQDTLDSMRTKAIAVRESGVKARKNLLDSILGLSLSSSETVAQAFNDDIKTATTLRGVVQNSLLRTEDTPDGKVKVTASLNIIGDLASIIIPPTLPFLSGIAPTLSEGRGGEIEQAVTGESGLDAASYSGVVIDARGLNLIPMLLPVIYDGKGVGIYGPFKVSRDSVLKNGLVSYVFDSSLGSFRERVGNFPLIVKPVSTQGTVRGNLILSLDDSIKFRAALKRKSVIDNCAVVIVMDRPESGIREQSVESEGAYDVGTVSAQKKSPVIGSKLQEAPIVDEGSSPALQ</sequence>